<dbReference type="GO" id="GO:0005634">
    <property type="term" value="C:nucleus"/>
    <property type="evidence" value="ECO:0007669"/>
    <property type="project" value="TreeGrafter"/>
</dbReference>
<dbReference type="PANTHER" id="PTHR19303:SF71">
    <property type="entry name" value="ZINC FINGER PHD-TYPE DOMAIN-CONTAINING PROTEIN"/>
    <property type="match status" value="1"/>
</dbReference>
<dbReference type="STRING" id="51511.ENSCSAVP00000002809"/>
<evidence type="ECO:0000313" key="3">
    <source>
        <dbReference type="Proteomes" id="UP000007875"/>
    </source>
</evidence>
<dbReference type="Pfam" id="PF03184">
    <property type="entry name" value="DDE_1"/>
    <property type="match status" value="1"/>
</dbReference>
<dbReference type="GeneTree" id="ENSGT00940000166278"/>
<reference evidence="3" key="1">
    <citation type="submission" date="2003-08" db="EMBL/GenBank/DDBJ databases">
        <authorList>
            <person name="Birren B."/>
            <person name="Nusbaum C."/>
            <person name="Abebe A."/>
            <person name="Abouelleil A."/>
            <person name="Adekoya E."/>
            <person name="Ait-zahra M."/>
            <person name="Allen N."/>
            <person name="Allen T."/>
            <person name="An P."/>
            <person name="Anderson M."/>
            <person name="Anderson S."/>
            <person name="Arachchi H."/>
            <person name="Armbruster J."/>
            <person name="Bachantsang P."/>
            <person name="Baldwin J."/>
            <person name="Barry A."/>
            <person name="Bayul T."/>
            <person name="Blitshsteyn B."/>
            <person name="Bloom T."/>
            <person name="Blye J."/>
            <person name="Boguslavskiy L."/>
            <person name="Borowsky M."/>
            <person name="Boukhgalter B."/>
            <person name="Brunache A."/>
            <person name="Butler J."/>
            <person name="Calixte N."/>
            <person name="Calvo S."/>
            <person name="Camarata J."/>
            <person name="Campo K."/>
            <person name="Chang J."/>
            <person name="Cheshatsang Y."/>
            <person name="Citroen M."/>
            <person name="Collymore A."/>
            <person name="Considine T."/>
            <person name="Cook A."/>
            <person name="Cooke P."/>
            <person name="Corum B."/>
            <person name="Cuomo C."/>
            <person name="David R."/>
            <person name="Dawoe T."/>
            <person name="Degray S."/>
            <person name="Dodge S."/>
            <person name="Dooley K."/>
            <person name="Dorje P."/>
            <person name="Dorjee K."/>
            <person name="Dorris L."/>
            <person name="Duffey N."/>
            <person name="Dupes A."/>
            <person name="Elkins T."/>
            <person name="Engels R."/>
            <person name="Erickson J."/>
            <person name="Farina A."/>
            <person name="Faro S."/>
            <person name="Ferreira P."/>
            <person name="Fischer H."/>
            <person name="Fitzgerald M."/>
            <person name="Foley K."/>
            <person name="Gage D."/>
            <person name="Galagan J."/>
            <person name="Gearin G."/>
            <person name="Gnerre S."/>
            <person name="Gnirke A."/>
            <person name="Goyette A."/>
            <person name="Graham J."/>
            <person name="Grandbois E."/>
            <person name="Gyaltsen K."/>
            <person name="Hafez N."/>
            <person name="Hagopian D."/>
            <person name="Hagos B."/>
            <person name="Hall J."/>
            <person name="Hatcher B."/>
            <person name="Heller A."/>
            <person name="Higgins H."/>
            <person name="Honan T."/>
            <person name="Horn A."/>
            <person name="Houde N."/>
            <person name="Hughes L."/>
            <person name="Hulme W."/>
            <person name="Husby E."/>
            <person name="Iliev I."/>
            <person name="Jaffe D."/>
            <person name="Jones C."/>
            <person name="Kamal M."/>
            <person name="Kamat A."/>
            <person name="Kamvysselis M."/>
            <person name="Karlsson E."/>
            <person name="Kells C."/>
            <person name="Kieu A."/>
            <person name="Kisner P."/>
            <person name="Kodira C."/>
            <person name="Kulbokas E."/>
            <person name="Labutti K."/>
            <person name="Lama D."/>
            <person name="Landers T."/>
            <person name="Leger J."/>
            <person name="Levine S."/>
            <person name="Lewis D."/>
            <person name="Lewis T."/>
            <person name="Lindblad-toh K."/>
            <person name="Liu X."/>
            <person name="Lokyitsang T."/>
            <person name="Lokyitsang Y."/>
            <person name="Lucien O."/>
            <person name="Lui A."/>
            <person name="Ma L.J."/>
            <person name="Mabbitt R."/>
            <person name="Macdonald J."/>
            <person name="Maclean C."/>
            <person name="Major J."/>
            <person name="Manning J."/>
            <person name="Marabella R."/>
            <person name="Maru K."/>
            <person name="Matthews C."/>
            <person name="Mauceli E."/>
            <person name="Mccarthy M."/>
            <person name="Mcdonough S."/>
            <person name="Mcghee T."/>
            <person name="Meldrim J."/>
            <person name="Meneus L."/>
            <person name="Mesirov J."/>
            <person name="Mihalev A."/>
            <person name="Mihova T."/>
            <person name="Mikkelsen T."/>
            <person name="Mlenga V."/>
            <person name="Moru K."/>
            <person name="Mozes J."/>
            <person name="Mulrain L."/>
            <person name="Munson G."/>
            <person name="Naylor J."/>
            <person name="Newes C."/>
            <person name="Nguyen C."/>
            <person name="Nguyen N."/>
            <person name="Nguyen T."/>
            <person name="Nicol R."/>
            <person name="Nielsen C."/>
            <person name="Nizzari M."/>
            <person name="Norbu C."/>
            <person name="Norbu N."/>
            <person name="O'donnell P."/>
            <person name="Okoawo O."/>
            <person name="O'leary S."/>
            <person name="Omotosho B."/>
            <person name="O'neill K."/>
            <person name="Osman S."/>
            <person name="Parker S."/>
            <person name="Perrin D."/>
            <person name="Phunkhang P."/>
            <person name="Piqani B."/>
            <person name="Purcell S."/>
            <person name="Rachupka T."/>
            <person name="Ramasamy U."/>
            <person name="Rameau R."/>
            <person name="Ray V."/>
            <person name="Raymond C."/>
            <person name="Retta R."/>
            <person name="Richardson S."/>
            <person name="Rise C."/>
            <person name="Rodriguez J."/>
            <person name="Rogers J."/>
            <person name="Rogov P."/>
            <person name="Rutman M."/>
            <person name="Schupbach R."/>
            <person name="Seaman C."/>
            <person name="Settipalli S."/>
            <person name="Sharpe T."/>
            <person name="Sheridan J."/>
            <person name="Sherpa N."/>
            <person name="Shi J."/>
            <person name="Smirnov S."/>
            <person name="Smith C."/>
            <person name="Sougnez C."/>
            <person name="Spencer B."/>
            <person name="Stalker J."/>
            <person name="Stange-thomann N."/>
            <person name="Stavropoulos S."/>
            <person name="Stetson K."/>
            <person name="Stone C."/>
            <person name="Stone S."/>
            <person name="Stubbs M."/>
            <person name="Talamas J."/>
            <person name="Tchuinga P."/>
            <person name="Tenzing P."/>
            <person name="Tesfaye S."/>
            <person name="Theodore J."/>
            <person name="Thoulutsang Y."/>
            <person name="Topham K."/>
            <person name="Towey S."/>
            <person name="Tsamla T."/>
            <person name="Tsomo N."/>
            <person name="Vallee D."/>
            <person name="Vassiliev H."/>
            <person name="Venkataraman V."/>
            <person name="Vinson J."/>
            <person name="Vo A."/>
            <person name="Wade C."/>
            <person name="Wang S."/>
            <person name="Wangchuk T."/>
            <person name="Wangdi T."/>
            <person name="Whittaker C."/>
            <person name="Wilkinson J."/>
            <person name="Wu Y."/>
            <person name="Wyman D."/>
            <person name="Yadav S."/>
            <person name="Yang S."/>
            <person name="Yang X."/>
            <person name="Yeager S."/>
            <person name="Yee E."/>
            <person name="Young G."/>
            <person name="Zainoun J."/>
            <person name="Zembeck L."/>
            <person name="Zimmer A."/>
            <person name="Zody M."/>
            <person name="Lander E."/>
        </authorList>
    </citation>
    <scope>NUCLEOTIDE SEQUENCE [LARGE SCALE GENOMIC DNA]</scope>
</reference>
<dbReference type="InParanoid" id="H2YBW1"/>
<dbReference type="InterPro" id="IPR050863">
    <property type="entry name" value="CenT-Element_Derived"/>
</dbReference>
<reference evidence="2" key="2">
    <citation type="submission" date="2025-08" db="UniProtKB">
        <authorList>
            <consortium name="Ensembl"/>
        </authorList>
    </citation>
    <scope>IDENTIFICATION</scope>
</reference>
<dbReference type="GO" id="GO:0003677">
    <property type="term" value="F:DNA binding"/>
    <property type="evidence" value="ECO:0007669"/>
    <property type="project" value="TreeGrafter"/>
</dbReference>
<dbReference type="InterPro" id="IPR036397">
    <property type="entry name" value="RNaseH_sf"/>
</dbReference>
<evidence type="ECO:0000313" key="2">
    <source>
        <dbReference type="Ensembl" id="ENSCSAVP00000002809.1"/>
    </source>
</evidence>
<dbReference type="Proteomes" id="UP000007875">
    <property type="component" value="Unassembled WGS sequence"/>
</dbReference>
<dbReference type="AlphaFoldDB" id="H2YBW1"/>
<protein>
    <recommendedName>
        <fullName evidence="1">DDE-1 domain-containing protein</fullName>
    </recommendedName>
</protein>
<proteinExistence type="predicted"/>
<organism evidence="2 3">
    <name type="scientific">Ciona savignyi</name>
    <name type="common">Pacific transparent sea squirt</name>
    <dbReference type="NCBI Taxonomy" id="51511"/>
    <lineage>
        <taxon>Eukaryota</taxon>
        <taxon>Metazoa</taxon>
        <taxon>Chordata</taxon>
        <taxon>Tunicata</taxon>
        <taxon>Ascidiacea</taxon>
        <taxon>Phlebobranchia</taxon>
        <taxon>Cionidae</taxon>
        <taxon>Ciona</taxon>
    </lineage>
</organism>
<keyword evidence="3" id="KW-1185">Reference proteome</keyword>
<dbReference type="eggNOG" id="KOG3105">
    <property type="taxonomic scope" value="Eukaryota"/>
</dbReference>
<evidence type="ECO:0000259" key="1">
    <source>
        <dbReference type="Pfam" id="PF03184"/>
    </source>
</evidence>
<reference evidence="2" key="3">
    <citation type="submission" date="2025-09" db="UniProtKB">
        <authorList>
            <consortium name="Ensembl"/>
        </authorList>
    </citation>
    <scope>IDENTIFICATION</scope>
</reference>
<accession>H2YBW1</accession>
<dbReference type="Ensembl" id="ENSCSAVT00000002853.1">
    <property type="protein sequence ID" value="ENSCSAVP00000002809.1"/>
    <property type="gene ID" value="ENSCSAVG00000001670.1"/>
</dbReference>
<name>H2YBW1_CIOSA</name>
<feature type="domain" description="DDE-1" evidence="1">
    <location>
        <begin position="174"/>
        <end position="298"/>
    </location>
</feature>
<dbReference type="Gene3D" id="3.30.420.10">
    <property type="entry name" value="Ribonuclease H-like superfamily/Ribonuclease H"/>
    <property type="match status" value="1"/>
</dbReference>
<dbReference type="HOGENOM" id="CLU_013929_10_1_1"/>
<dbReference type="OMA" id="MSANGHY"/>
<sequence>SVRSSALQHNVNRTTLSRYVKDAKSTGLNDPDVFQDFEEEELASYIIQCSKMFHGLTRIDCRRLAFQYAQSNKKKIPSSWAEKEIAGKDWFLGFLALRMPEATSLARSISFNKYNVNLFFDNFESVMQRYKFQPHRIWNLDETGITTVQKPKRILAQKGLKQVGQISSSERGVLVTLCCCINAVGQALPPAYIFPRVHFKNYMLNGAPNGSLGLATQSGWMNTDLFVDTLLHFVKHMNSSKENPSVLVMDNHQSHLLYDVITLAREHGVNIVTFPPHCSHRMQPLDVSVYGPFKSHYNALLD</sequence>
<dbReference type="InterPro" id="IPR004875">
    <property type="entry name" value="DDE_SF_endonuclease_dom"/>
</dbReference>
<dbReference type="PANTHER" id="PTHR19303">
    <property type="entry name" value="TRANSPOSON"/>
    <property type="match status" value="1"/>
</dbReference>